<feature type="transmembrane region" description="Helical" evidence="6">
    <location>
        <begin position="304"/>
        <end position="321"/>
    </location>
</feature>
<reference evidence="8 9" key="1">
    <citation type="submission" date="2020-10" db="EMBL/GenBank/DDBJ databases">
        <title>Nocardioides sp. isolated from sludge.</title>
        <authorList>
            <person name="Zhang X."/>
        </authorList>
    </citation>
    <scope>NUCLEOTIDE SEQUENCE [LARGE SCALE GENOMIC DNA]</scope>
    <source>
        <strain evidence="8 9">Y6</strain>
    </source>
</reference>
<name>A0ABR9RQL4_9ACTN</name>
<keyword evidence="4 6" id="KW-1133">Transmembrane helix</keyword>
<feature type="transmembrane region" description="Helical" evidence="6">
    <location>
        <begin position="403"/>
        <end position="424"/>
    </location>
</feature>
<feature type="transmembrane region" description="Helical" evidence="6">
    <location>
        <begin position="466"/>
        <end position="486"/>
    </location>
</feature>
<evidence type="ECO:0000259" key="7">
    <source>
        <dbReference type="SMART" id="SM00849"/>
    </source>
</evidence>
<dbReference type="Pfam" id="PF03772">
    <property type="entry name" value="Competence"/>
    <property type="match status" value="1"/>
</dbReference>
<feature type="domain" description="Metallo-beta-lactamase" evidence="7">
    <location>
        <begin position="560"/>
        <end position="759"/>
    </location>
</feature>
<dbReference type="InterPro" id="IPR052159">
    <property type="entry name" value="Competence_DNA_uptake"/>
</dbReference>
<dbReference type="InterPro" id="IPR004477">
    <property type="entry name" value="ComEC_N"/>
</dbReference>
<accession>A0ABR9RQL4</accession>
<dbReference type="InterPro" id="IPR001279">
    <property type="entry name" value="Metallo-B-lactamas"/>
</dbReference>
<keyword evidence="9" id="KW-1185">Reference proteome</keyword>
<feature type="transmembrane region" description="Helical" evidence="6">
    <location>
        <begin position="373"/>
        <end position="391"/>
    </location>
</feature>
<dbReference type="EMBL" id="JADCSA010000002">
    <property type="protein sequence ID" value="MBE7323675.1"/>
    <property type="molecule type" value="Genomic_DNA"/>
</dbReference>
<dbReference type="NCBIfam" id="TIGR00360">
    <property type="entry name" value="ComEC_N-term"/>
    <property type="match status" value="1"/>
</dbReference>
<dbReference type="Pfam" id="PF00753">
    <property type="entry name" value="Lactamase_B"/>
    <property type="match status" value="1"/>
</dbReference>
<feature type="transmembrane region" description="Helical" evidence="6">
    <location>
        <begin position="275"/>
        <end position="297"/>
    </location>
</feature>
<evidence type="ECO:0000256" key="2">
    <source>
        <dbReference type="ARBA" id="ARBA00022475"/>
    </source>
</evidence>
<evidence type="ECO:0000256" key="1">
    <source>
        <dbReference type="ARBA" id="ARBA00004651"/>
    </source>
</evidence>
<evidence type="ECO:0000256" key="6">
    <source>
        <dbReference type="SAM" id="Phobius"/>
    </source>
</evidence>
<evidence type="ECO:0000313" key="8">
    <source>
        <dbReference type="EMBL" id="MBE7323675.1"/>
    </source>
</evidence>
<feature type="transmembrane region" description="Helical" evidence="6">
    <location>
        <begin position="327"/>
        <end position="343"/>
    </location>
</feature>
<comment type="subcellular location">
    <subcellularLocation>
        <location evidence="1">Cell membrane</location>
        <topology evidence="1">Multi-pass membrane protein</topology>
    </subcellularLocation>
</comment>
<dbReference type="CDD" id="cd07731">
    <property type="entry name" value="ComA-like_MBL-fold"/>
    <property type="match status" value="1"/>
</dbReference>
<feature type="transmembrane region" description="Helical" evidence="6">
    <location>
        <begin position="36"/>
        <end position="54"/>
    </location>
</feature>
<gene>
    <name evidence="8" type="ORF">IEQ44_03290</name>
</gene>
<dbReference type="PANTHER" id="PTHR30619:SF1">
    <property type="entry name" value="RECOMBINATION PROTEIN 2"/>
    <property type="match status" value="1"/>
</dbReference>
<evidence type="ECO:0000256" key="3">
    <source>
        <dbReference type="ARBA" id="ARBA00022692"/>
    </source>
</evidence>
<feature type="transmembrane region" description="Helical" evidence="6">
    <location>
        <begin position="430"/>
        <end position="459"/>
    </location>
</feature>
<dbReference type="SUPFAM" id="SSF56281">
    <property type="entry name" value="Metallo-hydrolase/oxidoreductase"/>
    <property type="match status" value="1"/>
</dbReference>
<sequence>MRPLESSGQVDLRLPVLAGVAWLAALAGTLRPEAALPGAALGAVATLVVATTLVRLVVRPRPGGIPGGPSRPHPAWVTAGAIVLVLTAVLASAGLRSHQRASGVVVDAAQRASPVTVVATVAGDPRPVRRAGLGEATGATTVVVRVRVEEITVRVGTGTAAGERVRETGWRTAADAVVLGDGDWSGVRLGSRITFRALPTSADGDVAALLRPRGSPRVLAPPDVWWRAAEVVRAGVRTAVEPRPADQRALVPSLVVGDDSELDPRLADDFRTTGLTHLLAVSGTNLTLVLAFVLLLGRWAGVRGRFRLLLGALAIVGFVLVARGEPSVVRAATMGAVALWALAHDGRDRGIRTLAVAVLLLLGWQPAMSVSAGFALSVLATAGILLVAPLWRDALARWMPRWAAEAIAVPAAAQLACTPVVAGLSGEVSLVAVLANLLVAPAVAPATVLGLVGGLVAIVMPPVGQLVAWPGAWAVGWIVLVARWGAGLPVPAVAWGTSAWWLAALTFACLVAVRVAPAVLARPGRCVPLAVLALVVVLVPVPTPGWPPRGWVLVACDVGQGDALVLNAGGGGAVVVDAGPDPRSVDRCLRRLRVREVPLLVLTHFHADHVDGLPGVLRGRQVGAVEVSPVAEPAPAAAEVGRLLQAHGVSPHVSEHLVPRQVGEVTLTRLWPEVRAGSTAPVGGGDGANDSSVVLLATVGSTSVLLTGDVEPPAQRAMARLLGPVRVDVLKVPHHGSRHQSDDWLTSTGARVAVVSAGRDNTHGHPAPELVALLEGAGMVLLRTDTDSDVAVVERDGQLGTAMSSVGYGRLGAPWLRVPAHGRSSVASPW</sequence>
<dbReference type="RefSeq" id="WP_193636980.1">
    <property type="nucleotide sequence ID" value="NZ_JADCSA010000002.1"/>
</dbReference>
<feature type="transmembrane region" description="Helical" evidence="6">
    <location>
        <begin position="12"/>
        <end position="30"/>
    </location>
</feature>
<protein>
    <submittedName>
        <fullName evidence="8">ComEC/Rec2 family competence protein</fullName>
    </submittedName>
</protein>
<feature type="transmembrane region" description="Helical" evidence="6">
    <location>
        <begin position="75"/>
        <end position="95"/>
    </location>
</feature>
<dbReference type="SMART" id="SM00849">
    <property type="entry name" value="Lactamase_B"/>
    <property type="match status" value="1"/>
</dbReference>
<dbReference type="InterPro" id="IPR035681">
    <property type="entry name" value="ComA-like_MBL"/>
</dbReference>
<comment type="caution">
    <text evidence="8">The sequence shown here is derived from an EMBL/GenBank/DDBJ whole genome shotgun (WGS) entry which is preliminary data.</text>
</comment>
<keyword evidence="2" id="KW-1003">Cell membrane</keyword>
<dbReference type="PANTHER" id="PTHR30619">
    <property type="entry name" value="DNA INTERNALIZATION/COMPETENCE PROTEIN COMEC/REC2"/>
    <property type="match status" value="1"/>
</dbReference>
<proteinExistence type="predicted"/>
<feature type="transmembrane region" description="Helical" evidence="6">
    <location>
        <begin position="527"/>
        <end position="546"/>
    </location>
</feature>
<keyword evidence="3 6" id="KW-0812">Transmembrane</keyword>
<dbReference type="InterPro" id="IPR036866">
    <property type="entry name" value="RibonucZ/Hydroxyglut_hydro"/>
</dbReference>
<organism evidence="8 9">
    <name type="scientific">Nocardioides malaquae</name>
    <dbReference type="NCBI Taxonomy" id="2773426"/>
    <lineage>
        <taxon>Bacteria</taxon>
        <taxon>Bacillati</taxon>
        <taxon>Actinomycetota</taxon>
        <taxon>Actinomycetes</taxon>
        <taxon>Propionibacteriales</taxon>
        <taxon>Nocardioidaceae</taxon>
        <taxon>Nocardioides</taxon>
    </lineage>
</organism>
<evidence type="ECO:0000256" key="4">
    <source>
        <dbReference type="ARBA" id="ARBA00022989"/>
    </source>
</evidence>
<dbReference type="Proteomes" id="UP000756387">
    <property type="component" value="Unassembled WGS sequence"/>
</dbReference>
<evidence type="ECO:0000313" key="9">
    <source>
        <dbReference type="Proteomes" id="UP000756387"/>
    </source>
</evidence>
<feature type="transmembrane region" description="Helical" evidence="6">
    <location>
        <begin position="498"/>
        <end position="520"/>
    </location>
</feature>
<keyword evidence="5 6" id="KW-0472">Membrane</keyword>
<dbReference type="Gene3D" id="3.60.15.10">
    <property type="entry name" value="Ribonuclease Z/Hydroxyacylglutathione hydrolase-like"/>
    <property type="match status" value="1"/>
</dbReference>
<evidence type="ECO:0000256" key="5">
    <source>
        <dbReference type="ARBA" id="ARBA00023136"/>
    </source>
</evidence>